<keyword evidence="2 5" id="KW-0812">Transmembrane</keyword>
<feature type="transmembrane region" description="Helical" evidence="5">
    <location>
        <begin position="280"/>
        <end position="298"/>
    </location>
</feature>
<feature type="transmembrane region" description="Helical" evidence="5">
    <location>
        <begin position="67"/>
        <end position="85"/>
    </location>
</feature>
<evidence type="ECO:0000256" key="3">
    <source>
        <dbReference type="ARBA" id="ARBA00022989"/>
    </source>
</evidence>
<protein>
    <submittedName>
        <fullName evidence="7">Sterol desaturase</fullName>
    </submittedName>
</protein>
<dbReference type="EMBL" id="BMIT01000003">
    <property type="protein sequence ID" value="GGE87905.1"/>
    <property type="molecule type" value="Genomic_DNA"/>
</dbReference>
<feature type="transmembrane region" description="Helical" evidence="5">
    <location>
        <begin position="123"/>
        <end position="142"/>
    </location>
</feature>
<dbReference type="PANTHER" id="PTHR11863">
    <property type="entry name" value="STEROL DESATURASE"/>
    <property type="match status" value="1"/>
</dbReference>
<evidence type="ECO:0000259" key="6">
    <source>
        <dbReference type="Pfam" id="PF04116"/>
    </source>
</evidence>
<feature type="transmembrane region" description="Helical" evidence="5">
    <location>
        <begin position="163"/>
        <end position="184"/>
    </location>
</feature>
<dbReference type="InterPro" id="IPR050307">
    <property type="entry name" value="Sterol_Desaturase_Related"/>
</dbReference>
<evidence type="ECO:0000256" key="5">
    <source>
        <dbReference type="SAM" id="Phobius"/>
    </source>
</evidence>
<comment type="caution">
    <text evidence="7">The sequence shown here is derived from an EMBL/GenBank/DDBJ whole genome shotgun (WGS) entry which is preliminary data.</text>
</comment>
<name>A0ABQ1TBP1_9GAMM</name>
<feature type="transmembrane region" description="Helical" evidence="5">
    <location>
        <begin position="92"/>
        <end position="111"/>
    </location>
</feature>
<reference evidence="8" key="1">
    <citation type="journal article" date="2019" name="Int. J. Syst. Evol. Microbiol.">
        <title>The Global Catalogue of Microorganisms (GCM) 10K type strain sequencing project: providing services to taxonomists for standard genome sequencing and annotation.</title>
        <authorList>
            <consortium name="The Broad Institute Genomics Platform"/>
            <consortium name="The Broad Institute Genome Sequencing Center for Infectious Disease"/>
            <person name="Wu L."/>
            <person name="Ma J."/>
        </authorList>
    </citation>
    <scope>NUCLEOTIDE SEQUENCE [LARGE SCALE GENOMIC DNA]</scope>
    <source>
        <strain evidence="8">CGMCC 1.15394</strain>
    </source>
</reference>
<accession>A0ABQ1TBP1</accession>
<feature type="domain" description="Fatty acid hydroxylase" evidence="6">
    <location>
        <begin position="210"/>
        <end position="343"/>
    </location>
</feature>
<proteinExistence type="predicted"/>
<evidence type="ECO:0000256" key="1">
    <source>
        <dbReference type="ARBA" id="ARBA00004370"/>
    </source>
</evidence>
<dbReference type="Pfam" id="PF04116">
    <property type="entry name" value="FA_hydroxylase"/>
    <property type="match status" value="1"/>
</dbReference>
<evidence type="ECO:0000256" key="4">
    <source>
        <dbReference type="ARBA" id="ARBA00023136"/>
    </source>
</evidence>
<evidence type="ECO:0000313" key="8">
    <source>
        <dbReference type="Proteomes" id="UP000638462"/>
    </source>
</evidence>
<feature type="transmembrane region" description="Helical" evidence="5">
    <location>
        <begin position="26"/>
        <end position="47"/>
    </location>
</feature>
<keyword evidence="8" id="KW-1185">Reference proteome</keyword>
<keyword evidence="4 5" id="KW-0472">Membrane</keyword>
<organism evidence="7 8">
    <name type="scientific">Pseudoalteromonas gelatinilytica</name>
    <dbReference type="NCBI Taxonomy" id="1703256"/>
    <lineage>
        <taxon>Bacteria</taxon>
        <taxon>Pseudomonadati</taxon>
        <taxon>Pseudomonadota</taxon>
        <taxon>Gammaproteobacteria</taxon>
        <taxon>Alteromonadales</taxon>
        <taxon>Pseudoalteromonadaceae</taxon>
        <taxon>Pseudoalteromonas</taxon>
    </lineage>
</organism>
<dbReference type="Proteomes" id="UP000638462">
    <property type="component" value="Unassembled WGS sequence"/>
</dbReference>
<sequence length="378" mass="43593">MDFYIMTRLYHRLFRAEQFQVGEGNISGYIACFLAVLSCLGVLAFHFPEYLTTPELRQNYSVEFLRQLMFVALIISGSLGLLNFVRNTNKRLGATAWVFIVVAIAFGGPNVEVGDFKDNTPYLGLDWFILDLLGSTLIFILIEKLLPHRKEQKILRSEWQGDLNHFFVNHLIIGFVLLATNQFVHHAFGWAVSDTVQGFIIQLPFLLQLFLIILVADLMQYFVHRAYHEVPLLWRFHAVHHSAKEMDWLAGSRQHILEILVTRSLVLTPIFVLGFPSDVISLYVIIVGFQAVFNHANVRVKFGWLKYLLVTPQFHHWHHSSDKAAIDRNYAAHFSFLDYLFGTAVKGQAEWPDKYGVVGDYMPEGMLKQQVFPFKKQK</sequence>
<evidence type="ECO:0000256" key="2">
    <source>
        <dbReference type="ARBA" id="ARBA00022692"/>
    </source>
</evidence>
<evidence type="ECO:0000313" key="7">
    <source>
        <dbReference type="EMBL" id="GGE87905.1"/>
    </source>
</evidence>
<dbReference type="InterPro" id="IPR006694">
    <property type="entry name" value="Fatty_acid_hydroxylase"/>
</dbReference>
<keyword evidence="3 5" id="KW-1133">Transmembrane helix</keyword>
<feature type="transmembrane region" description="Helical" evidence="5">
    <location>
        <begin position="196"/>
        <end position="216"/>
    </location>
</feature>
<comment type="subcellular location">
    <subcellularLocation>
        <location evidence="1">Membrane</location>
    </subcellularLocation>
</comment>
<gene>
    <name evidence="7" type="ORF">GCM10008027_10970</name>
</gene>